<accession>A0A183F1R2</accession>
<gene>
    <name evidence="1" type="ORF">GPUH_LOCUS27153</name>
</gene>
<name>A0A183F1R2_9BILA</name>
<keyword evidence="2" id="KW-1185">Reference proteome</keyword>
<sequence length="100" mass="11830">MNPERFSKWSRLQRATVWVLRFLKKLTKERFTWLKSLSSDGHLTANDCKIAEWVLIKQAQSEGISDREKTKWQLYCTENGVWKSMSRLENSELDEGSKHP</sequence>
<dbReference type="EMBL" id="UYRT01120576">
    <property type="protein sequence ID" value="VDN50022.1"/>
    <property type="molecule type" value="Genomic_DNA"/>
</dbReference>
<dbReference type="OrthoDB" id="5868873at2759"/>
<dbReference type="AlphaFoldDB" id="A0A183F1R2"/>
<reference evidence="3" key="1">
    <citation type="submission" date="2016-06" db="UniProtKB">
        <authorList>
            <consortium name="WormBaseParasite"/>
        </authorList>
    </citation>
    <scope>IDENTIFICATION</scope>
</reference>
<dbReference type="Proteomes" id="UP000271098">
    <property type="component" value="Unassembled WGS sequence"/>
</dbReference>
<organism evidence="3">
    <name type="scientific">Gongylonema pulchrum</name>
    <dbReference type="NCBI Taxonomy" id="637853"/>
    <lineage>
        <taxon>Eukaryota</taxon>
        <taxon>Metazoa</taxon>
        <taxon>Ecdysozoa</taxon>
        <taxon>Nematoda</taxon>
        <taxon>Chromadorea</taxon>
        <taxon>Rhabditida</taxon>
        <taxon>Spirurina</taxon>
        <taxon>Spiruromorpha</taxon>
        <taxon>Spiruroidea</taxon>
        <taxon>Gongylonematidae</taxon>
        <taxon>Gongylonema</taxon>
    </lineage>
</organism>
<dbReference type="WBParaSite" id="GPUH_0002718301-mRNA-1">
    <property type="protein sequence ID" value="GPUH_0002718301-mRNA-1"/>
    <property type="gene ID" value="GPUH_0002718301"/>
</dbReference>
<protein>
    <submittedName>
        <fullName evidence="3">DNA replication protein</fullName>
    </submittedName>
</protein>
<evidence type="ECO:0000313" key="2">
    <source>
        <dbReference type="Proteomes" id="UP000271098"/>
    </source>
</evidence>
<reference evidence="1 2" key="2">
    <citation type="submission" date="2018-11" db="EMBL/GenBank/DDBJ databases">
        <authorList>
            <consortium name="Pathogen Informatics"/>
        </authorList>
    </citation>
    <scope>NUCLEOTIDE SEQUENCE [LARGE SCALE GENOMIC DNA]</scope>
</reference>
<proteinExistence type="predicted"/>
<evidence type="ECO:0000313" key="1">
    <source>
        <dbReference type="EMBL" id="VDN50022.1"/>
    </source>
</evidence>
<evidence type="ECO:0000313" key="3">
    <source>
        <dbReference type="WBParaSite" id="GPUH_0002718301-mRNA-1"/>
    </source>
</evidence>